<evidence type="ECO:0000256" key="4">
    <source>
        <dbReference type="ARBA" id="ARBA00022452"/>
    </source>
</evidence>
<dbReference type="Pfam" id="PF02321">
    <property type="entry name" value="OEP"/>
    <property type="match status" value="2"/>
</dbReference>
<dbReference type="InterPro" id="IPR003423">
    <property type="entry name" value="OMP_efflux"/>
</dbReference>
<evidence type="ECO:0000313" key="8">
    <source>
        <dbReference type="EMBL" id="GAL86424.1"/>
    </source>
</evidence>
<comment type="similarity">
    <text evidence="2">Belongs to the outer membrane factor (OMF) (TC 1.B.17) family.</text>
</comment>
<name>A0A098LIY8_9BACT</name>
<dbReference type="PANTHER" id="PTHR30026:SF20">
    <property type="entry name" value="OUTER MEMBRANE PROTEIN TOLC"/>
    <property type="match status" value="1"/>
</dbReference>
<dbReference type="Gene3D" id="1.20.1600.10">
    <property type="entry name" value="Outer membrane efflux proteins (OEP)"/>
    <property type="match status" value="1"/>
</dbReference>
<reference evidence="8 9" key="1">
    <citation type="submission" date="2014-09" db="EMBL/GenBank/DDBJ databases">
        <title>Sporocytophaga myxococcoides PG-01 genome sequencing.</title>
        <authorList>
            <person name="Liu L."/>
            <person name="Gao P.J."/>
            <person name="Chen G.J."/>
            <person name="Wang L.S."/>
        </authorList>
    </citation>
    <scope>NUCLEOTIDE SEQUENCE [LARGE SCALE GENOMIC DNA]</scope>
    <source>
        <strain evidence="8 9">PG-01</strain>
    </source>
</reference>
<comment type="caution">
    <text evidence="8">The sequence shown here is derived from an EMBL/GenBank/DDBJ whole genome shotgun (WGS) entry which is preliminary data.</text>
</comment>
<dbReference type="InterPro" id="IPR051906">
    <property type="entry name" value="TolC-like"/>
</dbReference>
<protein>
    <submittedName>
        <fullName evidence="8">Outer membrane channel protein</fullName>
    </submittedName>
</protein>
<dbReference type="PANTHER" id="PTHR30026">
    <property type="entry name" value="OUTER MEMBRANE PROTEIN TOLC"/>
    <property type="match status" value="1"/>
</dbReference>
<accession>A0A098LIY8</accession>
<evidence type="ECO:0000256" key="7">
    <source>
        <dbReference type="ARBA" id="ARBA00023237"/>
    </source>
</evidence>
<keyword evidence="6" id="KW-0472">Membrane</keyword>
<evidence type="ECO:0000256" key="1">
    <source>
        <dbReference type="ARBA" id="ARBA00004442"/>
    </source>
</evidence>
<dbReference type="GO" id="GO:0015288">
    <property type="term" value="F:porin activity"/>
    <property type="evidence" value="ECO:0007669"/>
    <property type="project" value="TreeGrafter"/>
</dbReference>
<keyword evidence="9" id="KW-1185">Reference proteome</keyword>
<evidence type="ECO:0000256" key="5">
    <source>
        <dbReference type="ARBA" id="ARBA00022692"/>
    </source>
</evidence>
<dbReference type="Proteomes" id="UP000030185">
    <property type="component" value="Unassembled WGS sequence"/>
</dbReference>
<keyword evidence="7" id="KW-0998">Cell outer membrane</keyword>
<comment type="subcellular location">
    <subcellularLocation>
        <location evidence="1">Cell outer membrane</location>
    </subcellularLocation>
</comment>
<dbReference type="AlphaFoldDB" id="A0A098LIY8"/>
<dbReference type="GO" id="GO:0009279">
    <property type="term" value="C:cell outer membrane"/>
    <property type="evidence" value="ECO:0007669"/>
    <property type="project" value="UniProtKB-SubCell"/>
</dbReference>
<dbReference type="GO" id="GO:0015562">
    <property type="term" value="F:efflux transmembrane transporter activity"/>
    <property type="evidence" value="ECO:0007669"/>
    <property type="project" value="InterPro"/>
</dbReference>
<organism evidence="8 9">
    <name type="scientific">Sporocytophaga myxococcoides</name>
    <dbReference type="NCBI Taxonomy" id="153721"/>
    <lineage>
        <taxon>Bacteria</taxon>
        <taxon>Pseudomonadati</taxon>
        <taxon>Bacteroidota</taxon>
        <taxon>Cytophagia</taxon>
        <taxon>Cytophagales</taxon>
        <taxon>Cytophagaceae</taxon>
        <taxon>Sporocytophaga</taxon>
    </lineage>
</organism>
<dbReference type="GO" id="GO:1990281">
    <property type="term" value="C:efflux pump complex"/>
    <property type="evidence" value="ECO:0007669"/>
    <property type="project" value="TreeGrafter"/>
</dbReference>
<keyword evidence="3" id="KW-0813">Transport</keyword>
<proteinExistence type="inferred from homology"/>
<evidence type="ECO:0000256" key="2">
    <source>
        <dbReference type="ARBA" id="ARBA00007613"/>
    </source>
</evidence>
<evidence type="ECO:0000256" key="3">
    <source>
        <dbReference type="ARBA" id="ARBA00022448"/>
    </source>
</evidence>
<sequence>MFPSIAQNENQTWTLDQCIEYALKHNFTIQQTLLQSDKAAVNLKSAKNNYLPEIVGKGRNIYNWGLFVDPATNLLTTQSSEIYTGSVEGELTLFNGGYNYYTLKQNRDLLNATLSDNKKVSNDITLAIISAYYQVLFTQEQIKITTTQRDQSRIQHEMVKGMVDKGVLSKINLQEIESELAQREAAITIANSNMERSQLALKQLMAYTNGNLYLANEDKNSIPDSLQIDSYDQIKEKACIFLPEIKSAQYRLNALQYRSQATNSLRLFTFSVSGGVITRSSNLVQLEQKKQFKQNLTEYVSFNLAVPIFSKFLKVNALALSKIDIDIQKKELDKVNLEVEQRIQGAYLDLVTAHNNFKALDKKSKAFQAQYNYASRSFSSGIINYIEYYYAANMLVTSQLEQLIAEYDFYLKRKTLEFYEGKGYCQR</sequence>
<keyword evidence="5" id="KW-0812">Transmembrane</keyword>
<dbReference type="EMBL" id="BBLT01000008">
    <property type="protein sequence ID" value="GAL86424.1"/>
    <property type="molecule type" value="Genomic_DNA"/>
</dbReference>
<dbReference type="STRING" id="153721.MYP_3653"/>
<dbReference type="SUPFAM" id="SSF56954">
    <property type="entry name" value="Outer membrane efflux proteins (OEP)"/>
    <property type="match status" value="1"/>
</dbReference>
<keyword evidence="4" id="KW-1134">Transmembrane beta strand</keyword>
<evidence type="ECO:0000313" key="9">
    <source>
        <dbReference type="Proteomes" id="UP000030185"/>
    </source>
</evidence>
<evidence type="ECO:0000256" key="6">
    <source>
        <dbReference type="ARBA" id="ARBA00023136"/>
    </source>
</evidence>
<gene>
    <name evidence="8" type="ORF">MYP_3653</name>
</gene>
<dbReference type="eggNOG" id="COG1538">
    <property type="taxonomic scope" value="Bacteria"/>
</dbReference>